<dbReference type="AlphaFoldDB" id="A0A1W0A6H5"/>
<evidence type="ECO:0000313" key="2">
    <source>
        <dbReference type="EMBL" id="OQS05818.1"/>
    </source>
</evidence>
<proteinExistence type="predicted"/>
<evidence type="ECO:0000259" key="1">
    <source>
        <dbReference type="Pfam" id="PF13358"/>
    </source>
</evidence>
<dbReference type="GO" id="GO:0016301">
    <property type="term" value="F:kinase activity"/>
    <property type="evidence" value="ECO:0007669"/>
    <property type="project" value="UniProtKB-KW"/>
</dbReference>
<keyword evidence="3" id="KW-1185">Reference proteome</keyword>
<dbReference type="PANTHER" id="PTHR46564:SF1">
    <property type="entry name" value="TRANSPOSASE"/>
    <property type="match status" value="1"/>
</dbReference>
<reference evidence="2 3" key="1">
    <citation type="journal article" date="2014" name="Genome Biol. Evol.">
        <title>The secreted proteins of Achlya hypogyna and Thraustotheca clavata identify the ancestral oomycete secretome and reveal gene acquisitions by horizontal gene transfer.</title>
        <authorList>
            <person name="Misner I."/>
            <person name="Blouin N."/>
            <person name="Leonard G."/>
            <person name="Richards T.A."/>
            <person name="Lane C.E."/>
        </authorList>
    </citation>
    <scope>NUCLEOTIDE SEQUENCE [LARGE SCALE GENOMIC DNA]</scope>
    <source>
        <strain evidence="2 3">ATCC 34112</strain>
    </source>
</reference>
<dbReference type="OrthoDB" id="78367at2759"/>
<gene>
    <name evidence="2" type="ORF">THRCLA_20522</name>
</gene>
<accession>A0A1W0A6H5</accession>
<sequence>MEESEVLRFCHELSIIDSNQFNIVFCDEVSFDNWGMLRKRGYSLRGTKLRIRGEFTRNPRISLLCFIHINGISEVYDTSGTFDRHTFIRYYKSFTSKCSTYPGRRSIWILDNASIHSLTNIVNFLRMIGIVPVFLPAYCPMYNPIEFVFAKIKRAFKRHYNESRNTDLLLSFSNWQ</sequence>
<dbReference type="STRING" id="74557.A0A1W0A6H5"/>
<dbReference type="Pfam" id="PF13358">
    <property type="entry name" value="DDE_3"/>
    <property type="match status" value="1"/>
</dbReference>
<keyword evidence="2" id="KW-0808">Transferase</keyword>
<dbReference type="Proteomes" id="UP000243217">
    <property type="component" value="Unassembled WGS sequence"/>
</dbReference>
<feature type="domain" description="Tc1-like transposase DDE" evidence="1">
    <location>
        <begin position="23"/>
        <end position="160"/>
    </location>
</feature>
<name>A0A1W0A6H5_9STRA</name>
<dbReference type="PANTHER" id="PTHR46564">
    <property type="entry name" value="TRANSPOSASE"/>
    <property type="match status" value="1"/>
</dbReference>
<comment type="caution">
    <text evidence="2">The sequence shown here is derived from an EMBL/GenBank/DDBJ whole genome shotgun (WGS) entry which is preliminary data.</text>
</comment>
<keyword evidence="2" id="KW-0418">Kinase</keyword>
<dbReference type="InterPro" id="IPR036397">
    <property type="entry name" value="RNaseH_sf"/>
</dbReference>
<dbReference type="InterPro" id="IPR038717">
    <property type="entry name" value="Tc1-like_DDE_dom"/>
</dbReference>
<organism evidence="2 3">
    <name type="scientific">Thraustotheca clavata</name>
    <dbReference type="NCBI Taxonomy" id="74557"/>
    <lineage>
        <taxon>Eukaryota</taxon>
        <taxon>Sar</taxon>
        <taxon>Stramenopiles</taxon>
        <taxon>Oomycota</taxon>
        <taxon>Saprolegniomycetes</taxon>
        <taxon>Saprolegniales</taxon>
        <taxon>Achlyaceae</taxon>
        <taxon>Thraustotheca</taxon>
    </lineage>
</organism>
<dbReference type="GO" id="GO:0003676">
    <property type="term" value="F:nucleic acid binding"/>
    <property type="evidence" value="ECO:0007669"/>
    <property type="project" value="InterPro"/>
</dbReference>
<dbReference type="EMBL" id="JNBS01000413">
    <property type="protein sequence ID" value="OQS05818.1"/>
    <property type="molecule type" value="Genomic_DNA"/>
</dbReference>
<protein>
    <submittedName>
        <fullName evidence="2">Serine/threonine-protein kinase rio2</fullName>
    </submittedName>
</protein>
<dbReference type="Gene3D" id="3.30.420.10">
    <property type="entry name" value="Ribonuclease H-like superfamily/Ribonuclease H"/>
    <property type="match status" value="1"/>
</dbReference>
<evidence type="ECO:0000313" key="3">
    <source>
        <dbReference type="Proteomes" id="UP000243217"/>
    </source>
</evidence>